<dbReference type="GO" id="GO:0016747">
    <property type="term" value="F:acyltransferase activity, transferring groups other than amino-acyl groups"/>
    <property type="evidence" value="ECO:0007669"/>
    <property type="project" value="InterPro"/>
</dbReference>
<dbReference type="Proteomes" id="UP000293398">
    <property type="component" value="Unassembled WGS sequence"/>
</dbReference>
<protein>
    <submittedName>
        <fullName evidence="2">Acetyltransferase (GNAT) family protein</fullName>
    </submittedName>
</protein>
<gene>
    <name evidence="2" type="ORF">EV681_1442</name>
</gene>
<evidence type="ECO:0000313" key="2">
    <source>
        <dbReference type="EMBL" id="RZT99650.1"/>
    </source>
</evidence>
<name>A0A4Q7VSV7_9BURK</name>
<reference evidence="2 3" key="1">
    <citation type="submission" date="2019-02" db="EMBL/GenBank/DDBJ databases">
        <title>Genomic Encyclopedia of Type Strains, Phase IV (KMG-IV): sequencing the most valuable type-strain genomes for metagenomic binning, comparative biology and taxonomic classification.</title>
        <authorList>
            <person name="Goeker M."/>
        </authorList>
    </citation>
    <scope>NUCLEOTIDE SEQUENCE [LARGE SCALE GENOMIC DNA]</scope>
    <source>
        <strain evidence="2 3">DSM 23814</strain>
    </source>
</reference>
<dbReference type="PROSITE" id="PS51186">
    <property type="entry name" value="GNAT"/>
    <property type="match status" value="1"/>
</dbReference>
<accession>A0A4Q7VSV7</accession>
<sequence>MSIEKRTRVWPPSIDMRALHVDDLPQMLALQASVYPSALLESAQVLASKIGAVPAGWMSLAATDGDTLCAYALGYPWRSDQQPCWNRPLARQQDCDVLYLHDVAVSTAYAGRGIANELVSQLMRQGQQFGLSRAILIAVEGAQGYWSRLGFVALPTGNTDPAFGGDAVLMQRELAQPGSMQPDIA</sequence>
<dbReference type="AlphaFoldDB" id="A0A4Q7VSV7"/>
<dbReference type="SUPFAM" id="SSF55729">
    <property type="entry name" value="Acyl-CoA N-acyltransferases (Nat)"/>
    <property type="match status" value="1"/>
</dbReference>
<feature type="domain" description="N-acetyltransferase" evidence="1">
    <location>
        <begin position="14"/>
        <end position="175"/>
    </location>
</feature>
<dbReference type="InterPro" id="IPR000182">
    <property type="entry name" value="GNAT_dom"/>
</dbReference>
<keyword evidence="3" id="KW-1185">Reference proteome</keyword>
<dbReference type="Gene3D" id="3.40.630.30">
    <property type="match status" value="1"/>
</dbReference>
<dbReference type="EMBL" id="SHKO01000001">
    <property type="protein sequence ID" value="RZT99650.1"/>
    <property type="molecule type" value="Genomic_DNA"/>
</dbReference>
<keyword evidence="2" id="KW-0808">Transferase</keyword>
<proteinExistence type="predicted"/>
<dbReference type="RefSeq" id="WP_165392967.1">
    <property type="nucleotide sequence ID" value="NZ_SHKO01000001.1"/>
</dbReference>
<evidence type="ECO:0000259" key="1">
    <source>
        <dbReference type="PROSITE" id="PS51186"/>
    </source>
</evidence>
<dbReference type="CDD" id="cd04301">
    <property type="entry name" value="NAT_SF"/>
    <property type="match status" value="1"/>
</dbReference>
<comment type="caution">
    <text evidence="2">The sequence shown here is derived from an EMBL/GenBank/DDBJ whole genome shotgun (WGS) entry which is preliminary data.</text>
</comment>
<dbReference type="Pfam" id="PF00583">
    <property type="entry name" value="Acetyltransf_1"/>
    <property type="match status" value="1"/>
</dbReference>
<evidence type="ECO:0000313" key="3">
    <source>
        <dbReference type="Proteomes" id="UP000293398"/>
    </source>
</evidence>
<dbReference type="InterPro" id="IPR016181">
    <property type="entry name" value="Acyl_CoA_acyltransferase"/>
</dbReference>
<organism evidence="2 3">
    <name type="scientific">Advenella incenata</name>
    <dbReference type="NCBI Taxonomy" id="267800"/>
    <lineage>
        <taxon>Bacteria</taxon>
        <taxon>Pseudomonadati</taxon>
        <taxon>Pseudomonadota</taxon>
        <taxon>Betaproteobacteria</taxon>
        <taxon>Burkholderiales</taxon>
        <taxon>Alcaligenaceae</taxon>
    </lineage>
</organism>